<feature type="domain" description="TonB C-terminal" evidence="2">
    <location>
        <begin position="442"/>
        <end position="529"/>
    </location>
</feature>
<keyword evidence="1" id="KW-0812">Transmembrane</keyword>
<dbReference type="AlphaFoldDB" id="A0A2N3I4Q9"/>
<feature type="transmembrane region" description="Helical" evidence="1">
    <location>
        <begin position="92"/>
        <end position="115"/>
    </location>
</feature>
<organism evidence="3 4">
    <name type="scientific">Labilibaculum manganireducens</name>
    <dbReference type="NCBI Taxonomy" id="1940525"/>
    <lineage>
        <taxon>Bacteria</taxon>
        <taxon>Pseudomonadati</taxon>
        <taxon>Bacteroidota</taxon>
        <taxon>Bacteroidia</taxon>
        <taxon>Marinilabiliales</taxon>
        <taxon>Marinifilaceae</taxon>
        <taxon>Labilibaculum</taxon>
    </lineage>
</organism>
<evidence type="ECO:0000259" key="2">
    <source>
        <dbReference type="PROSITE" id="PS52015"/>
    </source>
</evidence>
<keyword evidence="4" id="KW-1185">Reference proteome</keyword>
<dbReference type="RefSeq" id="WP_101310395.1">
    <property type="nucleotide sequence ID" value="NZ_MVDE01000020.1"/>
</dbReference>
<reference evidence="3 4" key="1">
    <citation type="journal article" date="2017" name="Front. Microbiol.">
        <title>Labilibaculum manganireducens gen. nov., sp. nov. and Labilibaculum filiforme sp. nov., Novel Bacteroidetes Isolated from Subsurface Sediments of the Baltic Sea.</title>
        <authorList>
            <person name="Vandieken V."/>
            <person name="Marshall I.P."/>
            <person name="Niemann H."/>
            <person name="Engelen B."/>
            <person name="Cypionka H."/>
        </authorList>
    </citation>
    <scope>NUCLEOTIDE SEQUENCE [LARGE SCALE GENOMIC DNA]</scope>
    <source>
        <strain evidence="3 4">59.10-2M</strain>
    </source>
</reference>
<name>A0A2N3I4Q9_9BACT</name>
<dbReference type="Proteomes" id="UP000233618">
    <property type="component" value="Unassembled WGS sequence"/>
</dbReference>
<sequence length="529" mass="59946">MDALFEFLFRASVSMAVLFTLYWLQLRNSTHFKANRYFLLISLMISVIVALVPIHYQVTVQTSAKETFNEFSGVFNNNISSETTDTNLNSNISISSILHLIYFTGMTIVLLRIVIQCRKPLQIITKSTPKKINNCLIYENEIYNTPFSFFNRILINPKYFKQDEINDILTHEKVHIQERHWIDLFIIELLTVFFWFNPFVWLFERAIKQNHEYLADEGVLTRGHSPVRYQALLINQLMGTQVIGLANHFSSAQGPTRFKMMTKEKTAKRKLFRMVWGIPVLAILLVAFAEPEYKTTASDPVTENISAIPINEETIKVHGSVRNEDGTVLTGASVIIKGTTTGAVADKKGMFELNVPKSAKSEIVVSYVGYKTAVMKVNPQLKEQTFNLQLEKEVIGININTNALSSDGDVPPPPPAPEEFSKSDEPVFIVVEDMPQYNQGFYGLERYVQKQKNKLKNELFFEGKKLEGKATVGFTINEKGEVTNIQILTKSNDIAAKAATKIAGEMENWKPGSQRGKAVPVNFAMELEF</sequence>
<proteinExistence type="predicted"/>
<dbReference type="SUPFAM" id="SSF49464">
    <property type="entry name" value="Carboxypeptidase regulatory domain-like"/>
    <property type="match status" value="1"/>
</dbReference>
<dbReference type="PANTHER" id="PTHR34978">
    <property type="entry name" value="POSSIBLE SENSOR-TRANSDUCER PROTEIN BLAR"/>
    <property type="match status" value="1"/>
</dbReference>
<feature type="transmembrane region" description="Helical" evidence="1">
    <location>
        <begin position="229"/>
        <end position="250"/>
    </location>
</feature>
<dbReference type="Pfam" id="PF13715">
    <property type="entry name" value="CarbopepD_reg_2"/>
    <property type="match status" value="1"/>
</dbReference>
<dbReference type="Gene3D" id="2.60.40.1120">
    <property type="entry name" value="Carboxypeptidase-like, regulatory domain"/>
    <property type="match status" value="1"/>
</dbReference>
<dbReference type="InterPro" id="IPR008969">
    <property type="entry name" value="CarboxyPept-like_regulatory"/>
</dbReference>
<feature type="transmembrane region" description="Helical" evidence="1">
    <location>
        <begin position="181"/>
        <end position="203"/>
    </location>
</feature>
<evidence type="ECO:0000313" key="4">
    <source>
        <dbReference type="Proteomes" id="UP000233618"/>
    </source>
</evidence>
<feature type="transmembrane region" description="Helical" evidence="1">
    <location>
        <begin position="7"/>
        <end position="25"/>
    </location>
</feature>
<dbReference type="PANTHER" id="PTHR34978:SF3">
    <property type="entry name" value="SLR0241 PROTEIN"/>
    <property type="match status" value="1"/>
</dbReference>
<dbReference type="InterPro" id="IPR037682">
    <property type="entry name" value="TonB_C"/>
</dbReference>
<evidence type="ECO:0000313" key="3">
    <source>
        <dbReference type="EMBL" id="PKQ65286.1"/>
    </source>
</evidence>
<feature type="transmembrane region" description="Helical" evidence="1">
    <location>
        <begin position="271"/>
        <end position="289"/>
    </location>
</feature>
<feature type="transmembrane region" description="Helical" evidence="1">
    <location>
        <begin position="37"/>
        <end position="56"/>
    </location>
</feature>
<protein>
    <recommendedName>
        <fullName evidence="2">TonB C-terminal domain-containing protein</fullName>
    </recommendedName>
</protein>
<dbReference type="GO" id="GO:0055085">
    <property type="term" value="P:transmembrane transport"/>
    <property type="evidence" value="ECO:0007669"/>
    <property type="project" value="InterPro"/>
</dbReference>
<dbReference type="Pfam" id="PF05569">
    <property type="entry name" value="Peptidase_M56"/>
    <property type="match status" value="1"/>
</dbReference>
<comment type="caution">
    <text evidence="3">The sequence shown here is derived from an EMBL/GenBank/DDBJ whole genome shotgun (WGS) entry which is preliminary data.</text>
</comment>
<dbReference type="Pfam" id="PF03544">
    <property type="entry name" value="TonB_C"/>
    <property type="match status" value="1"/>
</dbReference>
<keyword evidence="1" id="KW-0472">Membrane</keyword>
<evidence type="ECO:0000256" key="1">
    <source>
        <dbReference type="SAM" id="Phobius"/>
    </source>
</evidence>
<keyword evidence="1" id="KW-1133">Transmembrane helix</keyword>
<dbReference type="SUPFAM" id="SSF74653">
    <property type="entry name" value="TolA/TonB C-terminal domain"/>
    <property type="match status" value="1"/>
</dbReference>
<accession>A0A2N3I4Q9</accession>
<dbReference type="InterPro" id="IPR008756">
    <property type="entry name" value="Peptidase_M56"/>
</dbReference>
<dbReference type="EMBL" id="MVDE01000020">
    <property type="protein sequence ID" value="PKQ65286.1"/>
    <property type="molecule type" value="Genomic_DNA"/>
</dbReference>
<dbReference type="Gene3D" id="3.30.1150.10">
    <property type="match status" value="1"/>
</dbReference>
<gene>
    <name evidence="3" type="ORF">BZG01_13610</name>
</gene>
<dbReference type="InterPro" id="IPR052173">
    <property type="entry name" value="Beta-lactam_resp_regulator"/>
</dbReference>
<dbReference type="CDD" id="cd07341">
    <property type="entry name" value="M56_BlaR1_MecR1_like"/>
    <property type="match status" value="1"/>
</dbReference>
<dbReference type="PROSITE" id="PS52015">
    <property type="entry name" value="TONB_CTD"/>
    <property type="match status" value="1"/>
</dbReference>